<dbReference type="AlphaFoldDB" id="A0A1H9FM97"/>
<protein>
    <recommendedName>
        <fullName evidence="3">Zinc-binding metallo-peptidase</fullName>
    </recommendedName>
</protein>
<dbReference type="OrthoDB" id="9773016at2"/>
<dbReference type="Proteomes" id="UP000199233">
    <property type="component" value="Unassembled WGS sequence"/>
</dbReference>
<evidence type="ECO:0000313" key="2">
    <source>
        <dbReference type="Proteomes" id="UP000199233"/>
    </source>
</evidence>
<proteinExistence type="predicted"/>
<gene>
    <name evidence="1" type="ORF">SAMN04488038_10634</name>
</gene>
<evidence type="ECO:0000313" key="1">
    <source>
        <dbReference type="EMBL" id="SEQ39067.1"/>
    </source>
</evidence>
<name>A0A1H9FM97_9GAMM</name>
<dbReference type="RefSeq" id="WP_143068895.1">
    <property type="nucleotide sequence ID" value="NZ_FOFS01000006.1"/>
</dbReference>
<dbReference type="STRING" id="489703.SAMN04488038_10634"/>
<sequence length="347" mass="40463">MASAAGSIAARIDLNSLPEEALLKLRLCSLPLQIEDSWLQARVAQLHRELAAREIRFAPRCFLADEWLTPENEPEIGIPFYLAHPRLIELQKKMLLEAEGETPEWCMKLLRHEAGHALSYAYGLHRKRSWQQVFGHSSQAYEETYRFRPYSKAFVRHLDYYYAQYHPDEDFCETFAVWLTPGLDWRRKYQGWKALDKLLFVDRLMASIAGKAPQKAQGRQFWKISSLRSTLGSYYRKRRYTEAEDFPEFHDANLRRMFGAATPGASGAREVARLLQTHRKSLLITVSSWSGERRYMVNEVYKAILQRARALQLLTEDPEPVAVMQLTAYLSSLMMNYRYTNRLRGED</sequence>
<evidence type="ECO:0008006" key="3">
    <source>
        <dbReference type="Google" id="ProtNLM"/>
    </source>
</evidence>
<dbReference type="EMBL" id="FOFS01000006">
    <property type="protein sequence ID" value="SEQ39067.1"/>
    <property type="molecule type" value="Genomic_DNA"/>
</dbReference>
<reference evidence="1 2" key="1">
    <citation type="submission" date="2016-10" db="EMBL/GenBank/DDBJ databases">
        <authorList>
            <person name="de Groot N.N."/>
        </authorList>
    </citation>
    <scope>NUCLEOTIDE SEQUENCE [LARGE SCALE GENOMIC DNA]</scope>
    <source>
        <strain evidence="1 2">DSM 25927</strain>
    </source>
</reference>
<keyword evidence="2" id="KW-1185">Reference proteome</keyword>
<organism evidence="1 2">
    <name type="scientific">Solimonas aquatica</name>
    <dbReference type="NCBI Taxonomy" id="489703"/>
    <lineage>
        <taxon>Bacteria</taxon>
        <taxon>Pseudomonadati</taxon>
        <taxon>Pseudomonadota</taxon>
        <taxon>Gammaproteobacteria</taxon>
        <taxon>Nevskiales</taxon>
        <taxon>Nevskiaceae</taxon>
        <taxon>Solimonas</taxon>
    </lineage>
</organism>
<accession>A0A1H9FM97</accession>
<dbReference type="Gene3D" id="3.40.390.70">
    <property type="match status" value="1"/>
</dbReference>